<dbReference type="VEuPathDB" id="CryptoDB:Vbra_15717"/>
<gene>
    <name evidence="2" type="ORF">Vbra_15717</name>
</gene>
<feature type="region of interest" description="Disordered" evidence="1">
    <location>
        <begin position="243"/>
        <end position="319"/>
    </location>
</feature>
<dbReference type="InParanoid" id="A0A0G4FM86"/>
<protein>
    <submittedName>
        <fullName evidence="2">Uncharacterized protein</fullName>
    </submittedName>
</protein>
<name>A0A0G4FM86_VITBC</name>
<keyword evidence="3" id="KW-1185">Reference proteome</keyword>
<evidence type="ECO:0000256" key="1">
    <source>
        <dbReference type="SAM" id="MobiDB-lite"/>
    </source>
</evidence>
<feature type="region of interest" description="Disordered" evidence="1">
    <location>
        <begin position="101"/>
        <end position="157"/>
    </location>
</feature>
<dbReference type="AlphaFoldDB" id="A0A0G4FM86"/>
<feature type="compositionally biased region" description="Pro residues" evidence="1">
    <location>
        <begin position="249"/>
        <end position="258"/>
    </location>
</feature>
<evidence type="ECO:0000313" key="2">
    <source>
        <dbReference type="EMBL" id="CEM15095.1"/>
    </source>
</evidence>
<reference evidence="2 3" key="1">
    <citation type="submission" date="2014-11" db="EMBL/GenBank/DDBJ databases">
        <authorList>
            <person name="Zhu J."/>
            <person name="Qi W."/>
            <person name="Song R."/>
        </authorList>
    </citation>
    <scope>NUCLEOTIDE SEQUENCE [LARGE SCALE GENOMIC DNA]</scope>
</reference>
<feature type="compositionally biased region" description="Low complexity" evidence="1">
    <location>
        <begin position="101"/>
        <end position="113"/>
    </location>
</feature>
<evidence type="ECO:0000313" key="3">
    <source>
        <dbReference type="Proteomes" id="UP000041254"/>
    </source>
</evidence>
<sequence length="319" mass="33118">MRTDAMGTESVDHDVLRQMIRGDVMEGAVRVVRVTGAGEDEITVIANDDESSRKVVLDARGVQGGQGVGRWDVVRISQVTLRNRPEHGGVHLFARACERLSSGQPQPASMAASPSPPPTPAPRRTLAHTPQLRTPPAAAASASASASASRPARMTGGGGLLQRIIRGELTEGTVRVVNTQPSQEQNEIVLIVNDGDSSRKVVLDASGLDDGGRVIARGDHLHISQVCLREDAAHGKHLFAAVSRRQAPPTGPSIPAPSQPSARPRPARMTMGASPAAPATPGPSQPSAPARAGRMSVSPPRLSLTPGAASSQEDPAAGC</sequence>
<dbReference type="EMBL" id="CDMY01000465">
    <property type="protein sequence ID" value="CEM15095.1"/>
    <property type="molecule type" value="Genomic_DNA"/>
</dbReference>
<accession>A0A0G4FM86</accession>
<feature type="compositionally biased region" description="Low complexity" evidence="1">
    <location>
        <begin position="135"/>
        <end position="153"/>
    </location>
</feature>
<dbReference type="Proteomes" id="UP000041254">
    <property type="component" value="Unassembled WGS sequence"/>
</dbReference>
<proteinExistence type="predicted"/>
<organism evidence="2 3">
    <name type="scientific">Vitrella brassicaformis (strain CCMP3155)</name>
    <dbReference type="NCBI Taxonomy" id="1169540"/>
    <lineage>
        <taxon>Eukaryota</taxon>
        <taxon>Sar</taxon>
        <taxon>Alveolata</taxon>
        <taxon>Colpodellida</taxon>
        <taxon>Vitrellaceae</taxon>
        <taxon>Vitrella</taxon>
    </lineage>
</organism>
<feature type="compositionally biased region" description="Low complexity" evidence="1">
    <location>
        <begin position="259"/>
        <end position="277"/>
    </location>
</feature>